<protein>
    <recommendedName>
        <fullName evidence="3">Aminoglycoside phosphotransferase domain-containing protein</fullName>
    </recommendedName>
</protein>
<dbReference type="Proteomes" id="UP001222325">
    <property type="component" value="Unassembled WGS sequence"/>
</dbReference>
<organism evidence="1 2">
    <name type="scientific">Mycena belliarum</name>
    <dbReference type="NCBI Taxonomy" id="1033014"/>
    <lineage>
        <taxon>Eukaryota</taxon>
        <taxon>Fungi</taxon>
        <taxon>Dikarya</taxon>
        <taxon>Basidiomycota</taxon>
        <taxon>Agaricomycotina</taxon>
        <taxon>Agaricomycetes</taxon>
        <taxon>Agaricomycetidae</taxon>
        <taxon>Agaricales</taxon>
        <taxon>Marasmiineae</taxon>
        <taxon>Mycenaceae</taxon>
        <taxon>Mycena</taxon>
    </lineage>
</organism>
<proteinExistence type="predicted"/>
<sequence length="352" mass="38140">MCMDADPPSITIEQAQAVVDKQFTEPSATIVDFTQVSHGFSYTPGMTTYLLDLAISSNAGATHSSFLVVSAEPPSNPDLPWAPNALSLFPQLIGAVRTNTSIPISAPTLDATHTLLPYTYLITPIYELTSTHLVPLSQARARLLTPEQQALVDLQLGTYLGELHSGAQNDWFGLPSPAPPADPSYDWQETFTALLEGLLDAVPVPETPLLRAPLARAISSFLFADVDVPVLVWCTGSADDVFLAFTPAGTFNAFAILPAVPHALWGDPLLEAYFAGDGASAAFWEGYKAARGVEGGALLAFPRQRTKRVWYDVFLALIVLRERRGRPDDDKALWARETLRTSAERLQDAPCC</sequence>
<comment type="caution">
    <text evidence="1">The sequence shown here is derived from an EMBL/GenBank/DDBJ whole genome shotgun (WGS) entry which is preliminary data.</text>
</comment>
<evidence type="ECO:0000313" key="2">
    <source>
        <dbReference type="Proteomes" id="UP001222325"/>
    </source>
</evidence>
<evidence type="ECO:0008006" key="3">
    <source>
        <dbReference type="Google" id="ProtNLM"/>
    </source>
</evidence>
<dbReference type="EMBL" id="JARJCN010000005">
    <property type="protein sequence ID" value="KAJ7100650.1"/>
    <property type="molecule type" value="Genomic_DNA"/>
</dbReference>
<dbReference type="AlphaFoldDB" id="A0AAD6UE74"/>
<reference evidence="1" key="1">
    <citation type="submission" date="2023-03" db="EMBL/GenBank/DDBJ databases">
        <title>Massive genome expansion in bonnet fungi (Mycena s.s.) driven by repeated elements and novel gene families across ecological guilds.</title>
        <authorList>
            <consortium name="Lawrence Berkeley National Laboratory"/>
            <person name="Harder C.B."/>
            <person name="Miyauchi S."/>
            <person name="Viragh M."/>
            <person name="Kuo A."/>
            <person name="Thoen E."/>
            <person name="Andreopoulos B."/>
            <person name="Lu D."/>
            <person name="Skrede I."/>
            <person name="Drula E."/>
            <person name="Henrissat B."/>
            <person name="Morin E."/>
            <person name="Kohler A."/>
            <person name="Barry K."/>
            <person name="LaButti K."/>
            <person name="Morin E."/>
            <person name="Salamov A."/>
            <person name="Lipzen A."/>
            <person name="Mereny Z."/>
            <person name="Hegedus B."/>
            <person name="Baldrian P."/>
            <person name="Stursova M."/>
            <person name="Weitz H."/>
            <person name="Taylor A."/>
            <person name="Grigoriev I.V."/>
            <person name="Nagy L.G."/>
            <person name="Martin F."/>
            <person name="Kauserud H."/>
        </authorList>
    </citation>
    <scope>NUCLEOTIDE SEQUENCE</scope>
    <source>
        <strain evidence="1">CBHHK173m</strain>
    </source>
</reference>
<accession>A0AAD6UE74</accession>
<keyword evidence="2" id="KW-1185">Reference proteome</keyword>
<gene>
    <name evidence="1" type="ORF">B0H15DRAFT_816865</name>
</gene>
<evidence type="ECO:0000313" key="1">
    <source>
        <dbReference type="EMBL" id="KAJ7100650.1"/>
    </source>
</evidence>
<name>A0AAD6UE74_9AGAR</name>